<protein>
    <submittedName>
        <fullName evidence="1">Uncharacterized protein</fullName>
    </submittedName>
</protein>
<name>A0A8X6IW23_TRICU</name>
<accession>A0A8X6IW23</accession>
<organism evidence="1 2">
    <name type="scientific">Trichonephila clavata</name>
    <name type="common">Joro spider</name>
    <name type="synonym">Nephila clavata</name>
    <dbReference type="NCBI Taxonomy" id="2740835"/>
    <lineage>
        <taxon>Eukaryota</taxon>
        <taxon>Metazoa</taxon>
        <taxon>Ecdysozoa</taxon>
        <taxon>Arthropoda</taxon>
        <taxon>Chelicerata</taxon>
        <taxon>Arachnida</taxon>
        <taxon>Araneae</taxon>
        <taxon>Araneomorphae</taxon>
        <taxon>Entelegynae</taxon>
        <taxon>Araneoidea</taxon>
        <taxon>Nephilidae</taxon>
        <taxon>Trichonephila</taxon>
    </lineage>
</organism>
<evidence type="ECO:0000313" key="1">
    <source>
        <dbReference type="EMBL" id="GFR12225.1"/>
    </source>
</evidence>
<proteinExistence type="predicted"/>
<sequence length="77" mass="8755">MKRSSQLAMRRSDDGVSWFCDKFTPPDFGRILNSTRKQRPAFECIAKVQSLPRPVKATIKQRYCHGGIFSSATHDVP</sequence>
<dbReference type="EMBL" id="BMAO01016929">
    <property type="protein sequence ID" value="GFR12225.1"/>
    <property type="molecule type" value="Genomic_DNA"/>
</dbReference>
<dbReference type="AlphaFoldDB" id="A0A8X6IW23"/>
<evidence type="ECO:0000313" key="2">
    <source>
        <dbReference type="Proteomes" id="UP000887116"/>
    </source>
</evidence>
<gene>
    <name evidence="1" type="ORF">TNCT_32611</name>
</gene>
<comment type="caution">
    <text evidence="1">The sequence shown here is derived from an EMBL/GenBank/DDBJ whole genome shotgun (WGS) entry which is preliminary data.</text>
</comment>
<keyword evidence="2" id="KW-1185">Reference proteome</keyword>
<reference evidence="1" key="1">
    <citation type="submission" date="2020-07" db="EMBL/GenBank/DDBJ databases">
        <title>Multicomponent nature underlies the extraordinary mechanical properties of spider dragline silk.</title>
        <authorList>
            <person name="Kono N."/>
            <person name="Nakamura H."/>
            <person name="Mori M."/>
            <person name="Yoshida Y."/>
            <person name="Ohtoshi R."/>
            <person name="Malay A.D."/>
            <person name="Moran D.A.P."/>
            <person name="Tomita M."/>
            <person name="Numata K."/>
            <person name="Arakawa K."/>
        </authorList>
    </citation>
    <scope>NUCLEOTIDE SEQUENCE</scope>
</reference>
<dbReference type="Proteomes" id="UP000887116">
    <property type="component" value="Unassembled WGS sequence"/>
</dbReference>